<evidence type="ECO:0000313" key="2">
    <source>
        <dbReference type="Proteomes" id="UP000216133"/>
    </source>
</evidence>
<proteinExistence type="predicted"/>
<dbReference type="Proteomes" id="UP000216133">
    <property type="component" value="Unassembled WGS sequence"/>
</dbReference>
<dbReference type="AlphaFoldDB" id="A0A268S4B0"/>
<dbReference type="EMBL" id="NPBS01000014">
    <property type="protein sequence ID" value="PAF27388.1"/>
    <property type="molecule type" value="Genomic_DNA"/>
</dbReference>
<protein>
    <submittedName>
        <fullName evidence="1">Uncharacterized protein</fullName>
    </submittedName>
</protein>
<dbReference type="RefSeq" id="WP_095327801.1">
    <property type="nucleotide sequence ID" value="NZ_NPBS01000014.1"/>
</dbReference>
<reference evidence="1 2" key="1">
    <citation type="submission" date="2017-07" db="EMBL/GenBank/DDBJ databases">
        <title>Isolation and whole genome analysis of endospore-forming bacteria from heroin.</title>
        <authorList>
            <person name="Kalinowski J."/>
            <person name="Ahrens B."/>
            <person name="Al-Dilaimi A."/>
            <person name="Winkler A."/>
            <person name="Wibberg D."/>
            <person name="Schleenbecker U."/>
            <person name="Ruckert C."/>
            <person name="Wolfel R."/>
            <person name="Grass G."/>
        </authorList>
    </citation>
    <scope>NUCLEOTIDE SEQUENCE [LARGE SCALE GENOMIC DNA]</scope>
    <source>
        <strain evidence="1 2">7523-2</strain>
    </source>
</reference>
<evidence type="ECO:0000313" key="1">
    <source>
        <dbReference type="EMBL" id="PAF27388.1"/>
    </source>
</evidence>
<comment type="caution">
    <text evidence="1">The sequence shown here is derived from an EMBL/GenBank/DDBJ whole genome shotgun (WGS) entry which is preliminary data.</text>
</comment>
<accession>A0A268S4B0</accession>
<name>A0A268S4B0_SHOCL</name>
<sequence length="102" mass="11692">MRTVFEELGGKYENRLMDLGINLFLNKDEALKTLKAFDSDKFGVESLEEYLDALKFPVIAMPILAYDGASESLNISRWSYEDWLFDSNSSTEVIINTAKERI</sequence>
<gene>
    <name evidence="1" type="ORF">CHH61_03455</name>
</gene>
<organism evidence="1 2">
    <name type="scientific">Shouchella clausii</name>
    <name type="common">Alkalihalobacillus clausii</name>
    <dbReference type="NCBI Taxonomy" id="79880"/>
    <lineage>
        <taxon>Bacteria</taxon>
        <taxon>Bacillati</taxon>
        <taxon>Bacillota</taxon>
        <taxon>Bacilli</taxon>
        <taxon>Bacillales</taxon>
        <taxon>Bacillaceae</taxon>
        <taxon>Shouchella</taxon>
    </lineage>
</organism>